<feature type="compositionally biased region" description="Low complexity" evidence="1">
    <location>
        <begin position="1"/>
        <end position="17"/>
    </location>
</feature>
<feature type="region of interest" description="Disordered" evidence="1">
    <location>
        <begin position="87"/>
        <end position="172"/>
    </location>
</feature>
<comment type="caution">
    <text evidence="2">The sequence shown here is derived from an EMBL/GenBank/DDBJ whole genome shotgun (WGS) entry which is preliminary data.</text>
</comment>
<reference evidence="2 3" key="1">
    <citation type="submission" date="2018-05" db="EMBL/GenBank/DDBJ databases">
        <title>Freshwater and sediment microbial communities from various areas in North America, analyzing microbe dynamics in response to fracking.</title>
        <authorList>
            <person name="Lamendella R."/>
        </authorList>
    </citation>
    <scope>NUCLEOTIDE SEQUENCE [LARGE SCALE GENOMIC DNA]</scope>
    <source>
        <strain evidence="2 3">15_TX</strain>
    </source>
</reference>
<evidence type="ECO:0000313" key="3">
    <source>
        <dbReference type="Proteomes" id="UP000247150"/>
    </source>
</evidence>
<feature type="compositionally biased region" description="Basic and acidic residues" evidence="1">
    <location>
        <begin position="103"/>
        <end position="112"/>
    </location>
</feature>
<organism evidence="2 3">
    <name type="scientific">Cytobacillus oceanisediminis</name>
    <dbReference type="NCBI Taxonomy" id="665099"/>
    <lineage>
        <taxon>Bacteria</taxon>
        <taxon>Bacillati</taxon>
        <taxon>Bacillota</taxon>
        <taxon>Bacilli</taxon>
        <taxon>Bacillales</taxon>
        <taxon>Bacillaceae</taxon>
        <taxon>Cytobacillus</taxon>
    </lineage>
</organism>
<dbReference type="NCBIfam" id="NF041669">
    <property type="entry name" value="GvpT"/>
    <property type="match status" value="1"/>
</dbReference>
<protein>
    <recommendedName>
        <fullName evidence="4">Gas vesicle protein</fullName>
    </recommendedName>
</protein>
<accession>A0A2V2ZM64</accession>
<feature type="compositionally biased region" description="Basic and acidic residues" evidence="1">
    <location>
        <begin position="149"/>
        <end position="158"/>
    </location>
</feature>
<dbReference type="RefSeq" id="WP_110066984.1">
    <property type="nucleotide sequence ID" value="NZ_QGTW01000015.1"/>
</dbReference>
<evidence type="ECO:0008006" key="4">
    <source>
        <dbReference type="Google" id="ProtNLM"/>
    </source>
</evidence>
<feature type="region of interest" description="Disordered" evidence="1">
    <location>
        <begin position="1"/>
        <end position="61"/>
    </location>
</feature>
<sequence>METKNAENQTQETNNTENKTRDTSNTKNQAQDTTENQIQETNNHETQTEETGSNGSPIRRTITGGLIGAAIGYLATPENGEKLKESIGADKLKNTGSNLGQTVKEKSKKATESIKNAAGKLFKREDGQVEGYSNESEENTENETTLKSYNEKNTDKNNQEPSSPVKENVNERLDRLEEMLSKLLEDKEGQEETSYKLNSNG</sequence>
<dbReference type="EMBL" id="QGTW01000015">
    <property type="protein sequence ID" value="PWW20477.1"/>
    <property type="molecule type" value="Genomic_DNA"/>
</dbReference>
<dbReference type="AlphaFoldDB" id="A0A2V2ZM64"/>
<dbReference type="OrthoDB" id="2906285at2"/>
<name>A0A2V2ZM64_9BACI</name>
<dbReference type="InterPro" id="IPR049646">
    <property type="entry name" value="GvpT/GvpP-like"/>
</dbReference>
<dbReference type="Proteomes" id="UP000247150">
    <property type="component" value="Unassembled WGS sequence"/>
</dbReference>
<proteinExistence type="predicted"/>
<gene>
    <name evidence="2" type="ORF">DFO73_11551</name>
</gene>
<evidence type="ECO:0000313" key="2">
    <source>
        <dbReference type="EMBL" id="PWW20477.1"/>
    </source>
</evidence>
<evidence type="ECO:0000256" key="1">
    <source>
        <dbReference type="SAM" id="MobiDB-lite"/>
    </source>
</evidence>